<dbReference type="Proteomes" id="UP000570514">
    <property type="component" value="Unassembled WGS sequence"/>
</dbReference>
<name>A0A846MUF2_9PROT</name>
<evidence type="ECO:0000313" key="3">
    <source>
        <dbReference type="EMBL" id="NIK86976.1"/>
    </source>
</evidence>
<sequence length="512" mass="56090">MMAPSILPVDIGDEFSARAESLGKERIGIVDIGSNSVRFVVFDALARSAHTVHNEKIICSIGRDLGATGMLYKEGVDQALEALRRYRLLAERLGVKVREAVATAAARDASNGADFVRRAESAWGGTVRVLSGTEEAKLAGEGVIAAIPDADGLTADLGGGSLDMVVVKNGQTGEAVSMPFGPLRLIDLSKGDLDKTRQLVDYELSKWLPLRSLDNKTLYLVGGIWRSVARVDMLREEYPLQILQSYTIPYNRAVELASVLAKQGKKSLENLAAVSKRRMELLPYGAIVLQRLLLAAKFKDVVVSANGVREGLVYSRLPAEERGKDPLIDYATIENARASRSPLHAMEMFNWATPLFADENAYYRRLRLAASLLSDLGWRRHPDFRTRGTYSEVLHMPFGGVDHKARCFIAACVYHRYAGDDEMPEDLRLTGMLDKAEEKRVLRIGLAARLAFDLSASSAGELGHYRLRLTPSKVILEIPKRRGAIADDAVGKRLGALGGAFDRNAEIQVLSG</sequence>
<dbReference type="Gene3D" id="3.30.420.150">
    <property type="entry name" value="Exopolyphosphatase. Domain 2"/>
    <property type="match status" value="1"/>
</dbReference>
<keyword evidence="4" id="KW-1185">Reference proteome</keyword>
<dbReference type="EC" id="3.6.1.40" evidence="3"/>
<evidence type="ECO:0000259" key="1">
    <source>
        <dbReference type="Pfam" id="PF02541"/>
    </source>
</evidence>
<evidence type="ECO:0000313" key="4">
    <source>
        <dbReference type="Proteomes" id="UP000570514"/>
    </source>
</evidence>
<dbReference type="PANTHER" id="PTHR30005:SF0">
    <property type="entry name" value="RETROGRADE REGULATION PROTEIN 2"/>
    <property type="match status" value="1"/>
</dbReference>
<dbReference type="PANTHER" id="PTHR30005">
    <property type="entry name" value="EXOPOLYPHOSPHATASE"/>
    <property type="match status" value="1"/>
</dbReference>
<dbReference type="EMBL" id="JAASRM010000001">
    <property type="protein sequence ID" value="NIK86976.1"/>
    <property type="molecule type" value="Genomic_DNA"/>
</dbReference>
<dbReference type="InterPro" id="IPR003695">
    <property type="entry name" value="Ppx_GppA_N"/>
</dbReference>
<dbReference type="SUPFAM" id="SSF53067">
    <property type="entry name" value="Actin-like ATPase domain"/>
    <property type="match status" value="2"/>
</dbReference>
<dbReference type="CDD" id="cd24052">
    <property type="entry name" value="ASKHA_NBD_HpPPX-GppA-like"/>
    <property type="match status" value="1"/>
</dbReference>
<dbReference type="InterPro" id="IPR043129">
    <property type="entry name" value="ATPase_NBD"/>
</dbReference>
<proteinExistence type="predicted"/>
<dbReference type="Pfam" id="PF02541">
    <property type="entry name" value="Ppx-GppA"/>
    <property type="match status" value="1"/>
</dbReference>
<feature type="domain" description="Ppx/GppA phosphatase N-terminal" evidence="1">
    <location>
        <begin position="41"/>
        <end position="319"/>
    </location>
</feature>
<dbReference type="Gene3D" id="1.10.3210.10">
    <property type="entry name" value="Hypothetical protein af1432"/>
    <property type="match status" value="1"/>
</dbReference>
<gene>
    <name evidence="3" type="ORF">FHS83_000294</name>
</gene>
<dbReference type="EC" id="3.6.1.11" evidence="3"/>
<dbReference type="AlphaFoldDB" id="A0A846MUF2"/>
<dbReference type="SUPFAM" id="SSF109604">
    <property type="entry name" value="HD-domain/PDEase-like"/>
    <property type="match status" value="1"/>
</dbReference>
<organism evidence="3 4">
    <name type="scientific">Rhizomicrobium palustre</name>
    <dbReference type="NCBI Taxonomy" id="189966"/>
    <lineage>
        <taxon>Bacteria</taxon>
        <taxon>Pseudomonadati</taxon>
        <taxon>Pseudomonadota</taxon>
        <taxon>Alphaproteobacteria</taxon>
        <taxon>Micropepsales</taxon>
        <taxon>Micropepsaceae</taxon>
        <taxon>Rhizomicrobium</taxon>
    </lineage>
</organism>
<accession>A0A846MUF2</accession>
<dbReference type="InterPro" id="IPR048951">
    <property type="entry name" value="Ppx_C"/>
</dbReference>
<dbReference type="RefSeq" id="WP_167080147.1">
    <property type="nucleotide sequence ID" value="NZ_BAAADC010000001.1"/>
</dbReference>
<reference evidence="3 4" key="1">
    <citation type="submission" date="2020-03" db="EMBL/GenBank/DDBJ databases">
        <title>Genomic Encyclopedia of Type Strains, Phase IV (KMG-IV): sequencing the most valuable type-strain genomes for metagenomic binning, comparative biology and taxonomic classification.</title>
        <authorList>
            <person name="Goeker M."/>
        </authorList>
    </citation>
    <scope>NUCLEOTIDE SEQUENCE [LARGE SCALE GENOMIC DNA]</scope>
    <source>
        <strain evidence="3 4">DSM 19867</strain>
    </source>
</reference>
<dbReference type="GO" id="GO:0008894">
    <property type="term" value="F:guanosine-5'-triphosphate,3'-diphosphate diphosphatase activity"/>
    <property type="evidence" value="ECO:0007669"/>
    <property type="project" value="UniProtKB-EC"/>
</dbReference>
<dbReference type="GO" id="GO:0004309">
    <property type="term" value="F:exopolyphosphatase activity"/>
    <property type="evidence" value="ECO:0007669"/>
    <property type="project" value="UniProtKB-EC"/>
</dbReference>
<comment type="caution">
    <text evidence="3">The sequence shown here is derived from an EMBL/GenBank/DDBJ whole genome shotgun (WGS) entry which is preliminary data.</text>
</comment>
<evidence type="ECO:0000259" key="2">
    <source>
        <dbReference type="Pfam" id="PF21697"/>
    </source>
</evidence>
<protein>
    <submittedName>
        <fullName evidence="3">Exopolyphosphatase/guanosine-5'-triphosphate, 3'-diphosphate pyrophosphatase</fullName>
        <ecNumber evidence="3">3.6.1.11</ecNumber>
        <ecNumber evidence="3">3.6.1.40</ecNumber>
    </submittedName>
</protein>
<dbReference type="Gene3D" id="3.30.420.40">
    <property type="match status" value="1"/>
</dbReference>
<dbReference type="InterPro" id="IPR050273">
    <property type="entry name" value="GppA/Ppx_hydrolase"/>
</dbReference>
<keyword evidence="3" id="KW-0378">Hydrolase</keyword>
<dbReference type="Pfam" id="PF21697">
    <property type="entry name" value="Ppx_C"/>
    <property type="match status" value="1"/>
</dbReference>
<feature type="domain" description="Exopolyphosphatase C-terminal" evidence="2">
    <location>
        <begin position="339"/>
        <end position="498"/>
    </location>
</feature>